<proteinExistence type="predicted"/>
<accession>A0A167DCL3</accession>
<comment type="caution">
    <text evidence="2">The sequence shown here is derived from an EMBL/GenBank/DDBJ whole genome shotgun (WGS) entry which is preliminary data.</text>
</comment>
<dbReference type="EMBL" id="AZHC01000014">
    <property type="protein sequence ID" value="OAA42207.1"/>
    <property type="molecule type" value="Genomic_DNA"/>
</dbReference>
<sequence length="67" mass="7491">MGNSDKSGKNRDSSSAGSPQEMQLQLWEINEVIIARDYTATQTGAGLYYTLRTSRQDLPAGFLHIDW</sequence>
<name>A0A167DCL3_METRR</name>
<gene>
    <name evidence="2" type="ORF">NOR_05056</name>
</gene>
<protein>
    <submittedName>
        <fullName evidence="2">Uncharacterized protein</fullName>
    </submittedName>
</protein>
<feature type="compositionally biased region" description="Polar residues" evidence="1">
    <location>
        <begin position="13"/>
        <end position="22"/>
    </location>
</feature>
<dbReference type="OrthoDB" id="3496106at2759"/>
<keyword evidence="3" id="KW-1185">Reference proteome</keyword>
<organism evidence="2 3">
    <name type="scientific">Metarhizium rileyi (strain RCEF 4871)</name>
    <name type="common">Nomuraea rileyi</name>
    <dbReference type="NCBI Taxonomy" id="1649241"/>
    <lineage>
        <taxon>Eukaryota</taxon>
        <taxon>Fungi</taxon>
        <taxon>Dikarya</taxon>
        <taxon>Ascomycota</taxon>
        <taxon>Pezizomycotina</taxon>
        <taxon>Sordariomycetes</taxon>
        <taxon>Hypocreomycetidae</taxon>
        <taxon>Hypocreales</taxon>
        <taxon>Clavicipitaceae</taxon>
        <taxon>Metarhizium</taxon>
    </lineage>
</organism>
<evidence type="ECO:0000313" key="2">
    <source>
        <dbReference type="EMBL" id="OAA42207.1"/>
    </source>
</evidence>
<reference evidence="2 3" key="1">
    <citation type="journal article" date="2016" name="Genome Biol. Evol.">
        <title>Divergent and convergent evolution of fungal pathogenicity.</title>
        <authorList>
            <person name="Shang Y."/>
            <person name="Xiao G."/>
            <person name="Zheng P."/>
            <person name="Cen K."/>
            <person name="Zhan S."/>
            <person name="Wang C."/>
        </authorList>
    </citation>
    <scope>NUCLEOTIDE SEQUENCE [LARGE SCALE GENOMIC DNA]</scope>
    <source>
        <strain evidence="2 3">RCEF 4871</strain>
    </source>
</reference>
<evidence type="ECO:0000313" key="3">
    <source>
        <dbReference type="Proteomes" id="UP000243498"/>
    </source>
</evidence>
<feature type="compositionally biased region" description="Basic and acidic residues" evidence="1">
    <location>
        <begin position="1"/>
        <end position="12"/>
    </location>
</feature>
<evidence type="ECO:0000256" key="1">
    <source>
        <dbReference type="SAM" id="MobiDB-lite"/>
    </source>
</evidence>
<feature type="region of interest" description="Disordered" evidence="1">
    <location>
        <begin position="1"/>
        <end position="22"/>
    </location>
</feature>
<dbReference type="Proteomes" id="UP000243498">
    <property type="component" value="Unassembled WGS sequence"/>
</dbReference>
<dbReference type="AlphaFoldDB" id="A0A167DCL3"/>